<dbReference type="GO" id="GO:0045087">
    <property type="term" value="P:innate immune response"/>
    <property type="evidence" value="ECO:0007669"/>
    <property type="project" value="UniProtKB-KW"/>
</dbReference>
<proteinExistence type="inferred from homology"/>
<dbReference type="InterPro" id="IPR001611">
    <property type="entry name" value="Leu-rich_rpt"/>
</dbReference>
<dbReference type="GO" id="GO:0004888">
    <property type="term" value="F:transmembrane signaling receptor activity"/>
    <property type="evidence" value="ECO:0007669"/>
    <property type="project" value="InterPro"/>
</dbReference>
<comment type="subcellular location">
    <subcellularLocation>
        <location evidence="1">Membrane</location>
        <topology evidence="1">Single-pass type I membrane protein</topology>
    </subcellularLocation>
</comment>
<dbReference type="InterPro" id="IPR035897">
    <property type="entry name" value="Toll_tir_struct_dom_sf"/>
</dbReference>
<keyword evidence="3" id="KW-0399">Innate immunity</keyword>
<keyword evidence="9 13" id="KW-1133">Transmembrane helix</keyword>
<evidence type="ECO:0000256" key="3">
    <source>
        <dbReference type="ARBA" id="ARBA00022588"/>
    </source>
</evidence>
<evidence type="ECO:0000256" key="7">
    <source>
        <dbReference type="ARBA" id="ARBA00022737"/>
    </source>
</evidence>
<dbReference type="PROSITE" id="PS51450">
    <property type="entry name" value="LRR"/>
    <property type="match status" value="2"/>
</dbReference>
<dbReference type="Pfam" id="PF00560">
    <property type="entry name" value="LRR_1"/>
    <property type="match status" value="1"/>
</dbReference>
<evidence type="ECO:0000256" key="8">
    <source>
        <dbReference type="ARBA" id="ARBA00022859"/>
    </source>
</evidence>
<feature type="transmembrane region" description="Helical" evidence="13">
    <location>
        <begin position="666"/>
        <end position="686"/>
    </location>
</feature>
<dbReference type="SMART" id="SM00255">
    <property type="entry name" value="TIR"/>
    <property type="match status" value="1"/>
</dbReference>
<keyword evidence="12" id="KW-0325">Glycoprotein</keyword>
<evidence type="ECO:0000256" key="11">
    <source>
        <dbReference type="ARBA" id="ARBA00023170"/>
    </source>
</evidence>
<evidence type="ECO:0000256" key="6">
    <source>
        <dbReference type="ARBA" id="ARBA00022729"/>
    </source>
</evidence>
<name>A0A162Q7U5_9CRUS</name>
<dbReference type="PROSITE" id="PS50104">
    <property type="entry name" value="TIR"/>
    <property type="match status" value="1"/>
</dbReference>
<comment type="similarity">
    <text evidence="2">Belongs to the Toll-like receptor family.</text>
</comment>
<evidence type="ECO:0000256" key="1">
    <source>
        <dbReference type="ARBA" id="ARBA00004479"/>
    </source>
</evidence>
<dbReference type="FunFam" id="3.80.10.10:FF:001434">
    <property type="entry name" value="Toll receptor"/>
    <property type="match status" value="1"/>
</dbReference>
<dbReference type="InterPro" id="IPR003591">
    <property type="entry name" value="Leu-rich_rpt_typical-subtyp"/>
</dbReference>
<dbReference type="InterPro" id="IPR000157">
    <property type="entry name" value="TIR_dom"/>
</dbReference>
<dbReference type="InterPro" id="IPR017241">
    <property type="entry name" value="Toll-like_receptor"/>
</dbReference>
<keyword evidence="16" id="KW-1185">Reference proteome</keyword>
<dbReference type="FunFam" id="3.40.50.10140:FF:000001">
    <property type="entry name" value="Toll-like receptor 2"/>
    <property type="match status" value="1"/>
</dbReference>
<dbReference type="Pfam" id="PF13855">
    <property type="entry name" value="LRR_8"/>
    <property type="match status" value="4"/>
</dbReference>
<dbReference type="FunFam" id="3.80.10.10:FF:001210">
    <property type="entry name" value="Toll receptor"/>
    <property type="match status" value="1"/>
</dbReference>
<organism evidence="15 16">
    <name type="scientific">Daphnia magna</name>
    <dbReference type="NCBI Taxonomy" id="35525"/>
    <lineage>
        <taxon>Eukaryota</taxon>
        <taxon>Metazoa</taxon>
        <taxon>Ecdysozoa</taxon>
        <taxon>Arthropoda</taxon>
        <taxon>Crustacea</taxon>
        <taxon>Branchiopoda</taxon>
        <taxon>Diplostraca</taxon>
        <taxon>Cladocera</taxon>
        <taxon>Anomopoda</taxon>
        <taxon>Daphniidae</taxon>
        <taxon>Daphnia</taxon>
    </lineage>
</organism>
<dbReference type="SUPFAM" id="SSF52200">
    <property type="entry name" value="Toll/Interleukin receptor TIR domain"/>
    <property type="match status" value="1"/>
</dbReference>
<dbReference type="GO" id="GO:0005886">
    <property type="term" value="C:plasma membrane"/>
    <property type="evidence" value="ECO:0007669"/>
    <property type="project" value="TreeGrafter"/>
</dbReference>
<evidence type="ECO:0000256" key="10">
    <source>
        <dbReference type="ARBA" id="ARBA00023136"/>
    </source>
</evidence>
<keyword evidence="5 13" id="KW-0812">Transmembrane</keyword>
<dbReference type="Gene3D" id="3.80.10.10">
    <property type="entry name" value="Ribonuclease Inhibitor"/>
    <property type="match status" value="4"/>
</dbReference>
<evidence type="ECO:0000256" key="9">
    <source>
        <dbReference type="ARBA" id="ARBA00022989"/>
    </source>
</evidence>
<evidence type="ECO:0000259" key="14">
    <source>
        <dbReference type="PROSITE" id="PS50104"/>
    </source>
</evidence>
<dbReference type="PANTHER" id="PTHR24365:SF530">
    <property type="entry name" value="MSTPROX-RELATED"/>
    <property type="match status" value="1"/>
</dbReference>
<evidence type="ECO:0000313" key="16">
    <source>
        <dbReference type="Proteomes" id="UP000076858"/>
    </source>
</evidence>
<dbReference type="OrthoDB" id="6160824at2759"/>
<dbReference type="STRING" id="35525.A0A162Q7U5"/>
<keyword evidence="7" id="KW-0677">Repeat</keyword>
<dbReference type="PANTHER" id="PTHR24365">
    <property type="entry name" value="TOLL-LIKE RECEPTOR"/>
    <property type="match status" value="1"/>
</dbReference>
<comment type="caution">
    <text evidence="15">The sequence shown here is derived from an EMBL/GenBank/DDBJ whole genome shotgun (WGS) entry which is preliminary data.</text>
</comment>
<protein>
    <submittedName>
        <fullName evidence="15">Toll receptor 6-like protein</fullName>
    </submittedName>
</protein>
<dbReference type="SMART" id="SM00369">
    <property type="entry name" value="LRR_TYP"/>
    <property type="match status" value="13"/>
</dbReference>
<sequence length="882" mass="99270">MVVRSAAELWLTTAYALRLVALVLPLLSFSTSVESHFVNSSLVPTPSAVRNYTLNSSDVRMLYEAGDCACFCKMTREWTVCVGKECLHVPRTINIYNRRLKVTGTEIATIGPLDFAGYPDLLELQLDGNLLTNIENGTFANLSQLVNMSISSNRLASIQPDAFRGLVSLRSLRLMKNRFLALSDVVPSLVPLTALRFLSLSDNTLSRVNAADFAPMRHSSLETLDLSNCDLKYIGSEAFMPFKKLQRLILSENTMPEDNLIYLIHTMRESGLKAVDLSQLRFAGSPPRTLLEALSHTDVEELNLSKNTLPRLSPKIFPLMPHIRDLDLSACGIITIENGTFSLMPLLMRLNLAMNGLEDIPPAVMILPQLKWLSLSGNSGSGHDYGGGELKLQDGNFAFMSNLTYLDLSFNRVGQVTREIFLGLSRLEELNLKNNSLYRLSEGCFQPLTSLKVLHLDGNAFGKQNFSRMTLDGLSSLEYLNMDRCKLSFTDQEAIFAGALRLKYLSLRDNQIVSFGSRNPFADATSLVIVDLFKNRIRGWDKQLFASSPNLDVLNLADNQISHVSKAMMADIANLSEVDLVGNPIDCDCNLEPLRRYALYHEDTEESNLLIKADHCSSPDKWRFFPITNFLVRLDPDDCLDNTQASTDDDDDIDDDDSFIAGPHVIALYVLIPTVCLSILAAYAIYRSRWMIRYYMFRKRLSQTNLMSSASMAELEGNFKYDAFVSYSNVDHAFVARMVGMLENAPPHYKLCVYERDFTAGNVLNDCIMQSIATSRKVVLVVSENFIQSHWCLWELHLAQHSLLEDKRNGLILVVVGKLKLNQLPPTLRFLMKTRIYLEWDLDPSKQRVFWERLRDALAPSASQKSITLSRAACTLLLSFFF</sequence>
<evidence type="ECO:0000256" key="4">
    <source>
        <dbReference type="ARBA" id="ARBA00022614"/>
    </source>
</evidence>
<evidence type="ECO:0000256" key="12">
    <source>
        <dbReference type="ARBA" id="ARBA00023180"/>
    </source>
</evidence>
<dbReference type="Gene3D" id="3.40.50.10140">
    <property type="entry name" value="Toll/interleukin-1 receptor homology (TIR) domain"/>
    <property type="match status" value="1"/>
</dbReference>
<accession>A0A162Q7U5</accession>
<keyword evidence="6" id="KW-0732">Signal</keyword>
<evidence type="ECO:0000256" key="2">
    <source>
        <dbReference type="ARBA" id="ARBA00009634"/>
    </source>
</evidence>
<dbReference type="Proteomes" id="UP000076858">
    <property type="component" value="Unassembled WGS sequence"/>
</dbReference>
<gene>
    <name evidence="15" type="ORF">APZ42_014344</name>
</gene>
<keyword evidence="4" id="KW-0433">Leucine-rich repeat</keyword>
<dbReference type="InterPro" id="IPR032675">
    <property type="entry name" value="LRR_dom_sf"/>
</dbReference>
<dbReference type="GO" id="GO:0002224">
    <property type="term" value="P:toll-like receptor signaling pathway"/>
    <property type="evidence" value="ECO:0007669"/>
    <property type="project" value="InterPro"/>
</dbReference>
<dbReference type="PIRSF" id="PIRSF037595">
    <property type="entry name" value="Toll-like_receptor"/>
    <property type="match status" value="1"/>
</dbReference>
<reference evidence="15 16" key="1">
    <citation type="submission" date="2016-03" db="EMBL/GenBank/DDBJ databases">
        <title>EvidentialGene: Evidence-directed Construction of Genes on Genomes.</title>
        <authorList>
            <person name="Gilbert D.G."/>
            <person name="Choi J.-H."/>
            <person name="Mockaitis K."/>
            <person name="Colbourne J."/>
            <person name="Pfrender M."/>
        </authorList>
    </citation>
    <scope>NUCLEOTIDE SEQUENCE [LARGE SCALE GENOMIC DNA]</scope>
    <source>
        <strain evidence="15 16">Xinb3</strain>
        <tissue evidence="15">Complete organism</tissue>
    </source>
</reference>
<keyword evidence="8" id="KW-0391">Immunity</keyword>
<dbReference type="PRINTS" id="PR01537">
    <property type="entry name" value="INTRLKN1R1F"/>
</dbReference>
<dbReference type="AlphaFoldDB" id="A0A162Q7U5"/>
<keyword evidence="10 13" id="KW-0472">Membrane</keyword>
<dbReference type="SUPFAM" id="SSF52058">
    <property type="entry name" value="L domain-like"/>
    <property type="match status" value="2"/>
</dbReference>
<evidence type="ECO:0000256" key="13">
    <source>
        <dbReference type="SAM" id="Phobius"/>
    </source>
</evidence>
<evidence type="ECO:0000313" key="15">
    <source>
        <dbReference type="EMBL" id="KZS19436.1"/>
    </source>
</evidence>
<evidence type="ECO:0000256" key="5">
    <source>
        <dbReference type="ARBA" id="ARBA00022692"/>
    </source>
</evidence>
<keyword evidence="11 15" id="KW-0675">Receptor</keyword>
<dbReference type="Pfam" id="PF01582">
    <property type="entry name" value="TIR"/>
    <property type="match status" value="1"/>
</dbReference>
<feature type="domain" description="TIR" evidence="14">
    <location>
        <begin position="719"/>
        <end position="858"/>
    </location>
</feature>
<dbReference type="EMBL" id="LRGB01000389">
    <property type="protein sequence ID" value="KZS19436.1"/>
    <property type="molecule type" value="Genomic_DNA"/>
</dbReference>